<evidence type="ECO:0000256" key="1">
    <source>
        <dbReference type="ARBA" id="ARBA00006914"/>
    </source>
</evidence>
<comment type="cofactor">
    <cofactor evidence="4">
        <name>Mg(2+)</name>
        <dbReference type="ChEBI" id="CHEBI:18420"/>
    </cofactor>
    <text evidence="4">Binds 1 Mg(2+) ion per subunit.</text>
</comment>
<evidence type="ECO:0000313" key="6">
    <source>
        <dbReference type="Proteomes" id="UP001412067"/>
    </source>
</evidence>
<keyword evidence="2 4" id="KW-0547">Nucleotide-binding</keyword>
<dbReference type="SUPFAM" id="SSF52540">
    <property type="entry name" value="P-loop containing nucleoside triphosphate hydrolases"/>
    <property type="match status" value="1"/>
</dbReference>
<keyword evidence="4" id="KW-0460">Magnesium</keyword>
<keyword evidence="3 4" id="KW-0067">ATP-binding</keyword>
<dbReference type="Proteomes" id="UP001412067">
    <property type="component" value="Unassembled WGS sequence"/>
</dbReference>
<comment type="similarity">
    <text evidence="1 4">Belongs to the AAA ATPase family.</text>
</comment>
<reference evidence="5 6" key="1">
    <citation type="journal article" date="2022" name="Nat. Plants">
        <title>Genomes of leafy and leafless Platanthera orchids illuminate the evolution of mycoheterotrophy.</title>
        <authorList>
            <person name="Li M.H."/>
            <person name="Liu K.W."/>
            <person name="Li Z."/>
            <person name="Lu H.C."/>
            <person name="Ye Q.L."/>
            <person name="Zhang D."/>
            <person name="Wang J.Y."/>
            <person name="Li Y.F."/>
            <person name="Zhong Z.M."/>
            <person name="Liu X."/>
            <person name="Yu X."/>
            <person name="Liu D.K."/>
            <person name="Tu X.D."/>
            <person name="Liu B."/>
            <person name="Hao Y."/>
            <person name="Liao X.Y."/>
            <person name="Jiang Y.T."/>
            <person name="Sun W.H."/>
            <person name="Chen J."/>
            <person name="Chen Y.Q."/>
            <person name="Ai Y."/>
            <person name="Zhai J.W."/>
            <person name="Wu S.S."/>
            <person name="Zhou Z."/>
            <person name="Hsiao Y.Y."/>
            <person name="Wu W.L."/>
            <person name="Chen Y.Y."/>
            <person name="Lin Y.F."/>
            <person name="Hsu J.L."/>
            <person name="Li C.Y."/>
            <person name="Wang Z.W."/>
            <person name="Zhao X."/>
            <person name="Zhong W.Y."/>
            <person name="Ma X.K."/>
            <person name="Ma L."/>
            <person name="Huang J."/>
            <person name="Chen G.Z."/>
            <person name="Huang M.Z."/>
            <person name="Huang L."/>
            <person name="Peng D.H."/>
            <person name="Luo Y.B."/>
            <person name="Zou S.Q."/>
            <person name="Chen S.P."/>
            <person name="Lan S."/>
            <person name="Tsai W.C."/>
            <person name="Van de Peer Y."/>
            <person name="Liu Z.J."/>
        </authorList>
    </citation>
    <scope>NUCLEOTIDE SEQUENCE [LARGE SCALE GENOMIC DNA]</scope>
    <source>
        <strain evidence="5">Lor288</strain>
    </source>
</reference>
<keyword evidence="4" id="KW-0813">Transport</keyword>
<evidence type="ECO:0000313" key="5">
    <source>
        <dbReference type="EMBL" id="KAK8966172.1"/>
    </source>
</evidence>
<organism evidence="5 6">
    <name type="scientific">Platanthera guangdongensis</name>
    <dbReference type="NCBI Taxonomy" id="2320717"/>
    <lineage>
        <taxon>Eukaryota</taxon>
        <taxon>Viridiplantae</taxon>
        <taxon>Streptophyta</taxon>
        <taxon>Embryophyta</taxon>
        <taxon>Tracheophyta</taxon>
        <taxon>Spermatophyta</taxon>
        <taxon>Magnoliopsida</taxon>
        <taxon>Liliopsida</taxon>
        <taxon>Asparagales</taxon>
        <taxon>Orchidaceae</taxon>
        <taxon>Orchidoideae</taxon>
        <taxon>Orchideae</taxon>
        <taxon>Orchidinae</taxon>
        <taxon>Platanthera</taxon>
    </lineage>
</organism>
<comment type="function">
    <text evidence="4">Required for vesicle-mediated transport. Catalyzes the fusion of transport vesicles within the Golgi cisternae. Is also required for transport from the endoplasmic reticulum to the Golgi stack. Seems to function as a fusion protein required for the delivery of cargo proteins to all compartments of the Golgi stack independent of vesicle origin.</text>
</comment>
<sequence>MTNKKDLQEEALLRPGRLEVHVKINLPDENGRLQILQIHTNKIKENSFLAADVNLQVLCYARGRVAAVWKTIQASGTTGR</sequence>
<keyword evidence="4" id="KW-0378">Hydrolase</keyword>
<name>A0ABR2MQJ7_9ASPA</name>
<dbReference type="PANTHER" id="PTHR23078:SF3">
    <property type="entry name" value="VESICLE-FUSING ATPASE"/>
    <property type="match status" value="1"/>
</dbReference>
<dbReference type="InterPro" id="IPR039812">
    <property type="entry name" value="Vesicle-fus_ATPase"/>
</dbReference>
<keyword evidence="4" id="KW-0963">Cytoplasm</keyword>
<accession>A0ABR2MQJ7</accession>
<comment type="caution">
    <text evidence="5">The sequence shown here is derived from an EMBL/GenBank/DDBJ whole genome shotgun (WGS) entry which is preliminary data.</text>
</comment>
<gene>
    <name evidence="5" type="primary">NSF</name>
    <name evidence="5" type="ORF">KSP40_PGU005600</name>
</gene>
<dbReference type="PANTHER" id="PTHR23078">
    <property type="entry name" value="VESICULAR-FUSION PROTEIN NSF"/>
    <property type="match status" value="1"/>
</dbReference>
<dbReference type="Gene3D" id="1.10.8.60">
    <property type="match status" value="1"/>
</dbReference>
<keyword evidence="4" id="KW-0479">Metal-binding</keyword>
<protein>
    <recommendedName>
        <fullName evidence="4">Vesicle-fusing ATPase</fullName>
        <ecNumber evidence="4">3.6.4.6</ecNumber>
    </recommendedName>
</protein>
<keyword evidence="4" id="KW-0931">ER-Golgi transport</keyword>
<keyword evidence="4" id="KW-0653">Protein transport</keyword>
<dbReference type="InterPro" id="IPR027417">
    <property type="entry name" value="P-loop_NTPase"/>
</dbReference>
<evidence type="ECO:0000256" key="3">
    <source>
        <dbReference type="ARBA" id="ARBA00022840"/>
    </source>
</evidence>
<dbReference type="Gene3D" id="3.40.50.300">
    <property type="entry name" value="P-loop containing nucleotide triphosphate hydrolases"/>
    <property type="match status" value="1"/>
</dbReference>
<dbReference type="EC" id="3.6.4.6" evidence="4"/>
<proteinExistence type="inferred from homology"/>
<evidence type="ECO:0000256" key="2">
    <source>
        <dbReference type="ARBA" id="ARBA00022741"/>
    </source>
</evidence>
<evidence type="ECO:0000256" key="4">
    <source>
        <dbReference type="RuleBase" id="RU367045"/>
    </source>
</evidence>
<comment type="subcellular location">
    <subcellularLocation>
        <location evidence="4">Cytoplasm</location>
    </subcellularLocation>
</comment>
<comment type="catalytic activity">
    <reaction evidence="4">
        <text>ATP + H2O = ADP + phosphate + H(+)</text>
        <dbReference type="Rhea" id="RHEA:13065"/>
        <dbReference type="ChEBI" id="CHEBI:15377"/>
        <dbReference type="ChEBI" id="CHEBI:15378"/>
        <dbReference type="ChEBI" id="CHEBI:30616"/>
        <dbReference type="ChEBI" id="CHEBI:43474"/>
        <dbReference type="ChEBI" id="CHEBI:456216"/>
        <dbReference type="EC" id="3.6.4.6"/>
    </reaction>
</comment>
<keyword evidence="6" id="KW-1185">Reference proteome</keyword>
<dbReference type="EMBL" id="JBBWWR010000005">
    <property type="protein sequence ID" value="KAK8966172.1"/>
    <property type="molecule type" value="Genomic_DNA"/>
</dbReference>